<evidence type="ECO:0000313" key="2">
    <source>
        <dbReference type="EMBL" id="ETE73239.1"/>
    </source>
</evidence>
<reference evidence="2 3" key="1">
    <citation type="journal article" date="2013" name="Proc. Natl. Acad. Sci. U.S.A.">
        <title>The king cobra genome reveals dynamic gene evolution and adaptation in the snake venom system.</title>
        <authorList>
            <person name="Vonk F.J."/>
            <person name="Casewell N.R."/>
            <person name="Henkel C.V."/>
            <person name="Heimberg A.M."/>
            <person name="Jansen H.J."/>
            <person name="McCleary R.J."/>
            <person name="Kerkkamp H.M."/>
            <person name="Vos R.A."/>
            <person name="Guerreiro I."/>
            <person name="Calvete J.J."/>
            <person name="Wuster W."/>
            <person name="Woods A.E."/>
            <person name="Logan J.M."/>
            <person name="Harrison R.A."/>
            <person name="Castoe T.A."/>
            <person name="de Koning A.P."/>
            <person name="Pollock D.D."/>
            <person name="Yandell M."/>
            <person name="Calderon D."/>
            <person name="Renjifo C."/>
            <person name="Currier R.B."/>
            <person name="Salgado D."/>
            <person name="Pla D."/>
            <person name="Sanz L."/>
            <person name="Hyder A.S."/>
            <person name="Ribeiro J.M."/>
            <person name="Arntzen J.W."/>
            <person name="van den Thillart G.E."/>
            <person name="Boetzer M."/>
            <person name="Pirovano W."/>
            <person name="Dirks R.P."/>
            <person name="Spaink H.P."/>
            <person name="Duboule D."/>
            <person name="McGlinn E."/>
            <person name="Kini R.M."/>
            <person name="Richardson M.K."/>
        </authorList>
    </citation>
    <scope>NUCLEOTIDE SEQUENCE</scope>
    <source>
        <tissue evidence="2">Blood</tissue>
    </source>
</reference>
<feature type="region of interest" description="Disordered" evidence="1">
    <location>
        <begin position="307"/>
        <end position="382"/>
    </location>
</feature>
<evidence type="ECO:0000313" key="3">
    <source>
        <dbReference type="Proteomes" id="UP000018936"/>
    </source>
</evidence>
<feature type="non-terminal residue" evidence="2">
    <location>
        <position position="1"/>
    </location>
</feature>
<accession>V8PF89</accession>
<sequence>MGEGMAASTMPRHQETLSFSTETLGTDSLKHLVEYIAAACLSIMFLASALEDRKAHKTYGTIINLVAFILWNPLLQLFPDIFPTILQLLPEWVQFQAVQLFRKKFRDSGAQGTETKAGLTVTPCAIQTHRDLLISLQENLNSNVGHFSFLKYVPIETGSAIGAEERIKNNNFSYPISAGDIQNGNKAGSDFRLFRSAGNGTKAMQRGPILEKMLVQCSHKKQDVAQSVDLLEQQVRQEVDIQVERARALQADLEIQLGLQDRIQGRQDIQAVSQLKLQDRMAEPQGHQDTLPQSQEHQDMELELQEHQDTLPQSQEHQVGPQEHQVGPQEHQEMELELQGPQGRGQVLQDMELELQGPQGRGQVLQDRGIGLQEFQAQPQEQ</sequence>
<comment type="caution">
    <text evidence="2">The sequence shown here is derived from an EMBL/GenBank/DDBJ whole genome shotgun (WGS) entry which is preliminary data.</text>
</comment>
<keyword evidence="3" id="KW-1185">Reference proteome</keyword>
<evidence type="ECO:0000256" key="1">
    <source>
        <dbReference type="SAM" id="MobiDB-lite"/>
    </source>
</evidence>
<gene>
    <name evidence="2" type="ORF">L345_00936</name>
</gene>
<organism evidence="2 3">
    <name type="scientific">Ophiophagus hannah</name>
    <name type="common">King cobra</name>
    <name type="synonym">Naja hannah</name>
    <dbReference type="NCBI Taxonomy" id="8665"/>
    <lineage>
        <taxon>Eukaryota</taxon>
        <taxon>Metazoa</taxon>
        <taxon>Chordata</taxon>
        <taxon>Craniata</taxon>
        <taxon>Vertebrata</taxon>
        <taxon>Euteleostomi</taxon>
        <taxon>Lepidosauria</taxon>
        <taxon>Squamata</taxon>
        <taxon>Bifurcata</taxon>
        <taxon>Unidentata</taxon>
        <taxon>Episquamata</taxon>
        <taxon>Toxicofera</taxon>
        <taxon>Serpentes</taxon>
        <taxon>Colubroidea</taxon>
        <taxon>Elapidae</taxon>
        <taxon>Elapinae</taxon>
        <taxon>Ophiophagus</taxon>
    </lineage>
</organism>
<protein>
    <submittedName>
        <fullName evidence="2">Uncharacterized protein</fullName>
    </submittedName>
</protein>
<dbReference type="EMBL" id="AZIM01000119">
    <property type="protein sequence ID" value="ETE73239.1"/>
    <property type="molecule type" value="Genomic_DNA"/>
</dbReference>
<proteinExistence type="predicted"/>
<name>V8PF89_OPHHA</name>
<dbReference type="AlphaFoldDB" id="V8PF89"/>
<dbReference type="Proteomes" id="UP000018936">
    <property type="component" value="Unassembled WGS sequence"/>
</dbReference>